<dbReference type="Pfam" id="PF08757">
    <property type="entry name" value="CotH"/>
    <property type="match status" value="1"/>
</dbReference>
<feature type="compositionally biased region" description="Polar residues" evidence="1">
    <location>
        <begin position="630"/>
        <end position="695"/>
    </location>
</feature>
<feature type="signal peptide" evidence="2">
    <location>
        <begin position="1"/>
        <end position="19"/>
    </location>
</feature>
<evidence type="ECO:0000256" key="1">
    <source>
        <dbReference type="SAM" id="MobiDB-lite"/>
    </source>
</evidence>
<organism evidence="3 4">
    <name type="scientific">Mucor circinelloides f. circinelloides (strain 1006PhL)</name>
    <name type="common">Mucormycosis agent</name>
    <name type="synonym">Calyptromyces circinelloides</name>
    <dbReference type="NCBI Taxonomy" id="1220926"/>
    <lineage>
        <taxon>Eukaryota</taxon>
        <taxon>Fungi</taxon>
        <taxon>Fungi incertae sedis</taxon>
        <taxon>Mucoromycota</taxon>
        <taxon>Mucoromycotina</taxon>
        <taxon>Mucoromycetes</taxon>
        <taxon>Mucorales</taxon>
        <taxon>Mucorineae</taxon>
        <taxon>Mucoraceae</taxon>
        <taxon>Mucor</taxon>
    </lineage>
</organism>
<dbReference type="EMBL" id="KE123915">
    <property type="protein sequence ID" value="EPB90855.1"/>
    <property type="molecule type" value="Genomic_DNA"/>
</dbReference>
<dbReference type="InterPro" id="IPR014867">
    <property type="entry name" value="Spore_coat_CotH_CotH2/3/7"/>
</dbReference>
<dbReference type="STRING" id="1220926.S2KEU2"/>
<dbReference type="VEuPathDB" id="FungiDB:HMPREF1544_02272"/>
<dbReference type="AlphaFoldDB" id="S2KEU2"/>
<name>S2KEU2_MUCC1</name>
<keyword evidence="2" id="KW-0732">Signal</keyword>
<evidence type="ECO:0000256" key="2">
    <source>
        <dbReference type="SAM" id="SignalP"/>
    </source>
</evidence>
<evidence type="ECO:0000313" key="4">
    <source>
        <dbReference type="Proteomes" id="UP000014254"/>
    </source>
</evidence>
<evidence type="ECO:0008006" key="5">
    <source>
        <dbReference type="Google" id="ProtNLM"/>
    </source>
</evidence>
<accession>S2KEU2</accession>
<dbReference type="eggNOG" id="ENOG502SYUG">
    <property type="taxonomic scope" value="Eukaryota"/>
</dbReference>
<dbReference type="OrthoDB" id="2254583at2759"/>
<gene>
    <name evidence="3" type="ORF">HMPREF1544_02272</name>
</gene>
<dbReference type="PANTHER" id="PTHR40050">
    <property type="entry name" value="INNER SPORE COAT PROTEIN H"/>
    <property type="match status" value="1"/>
</dbReference>
<reference evidence="4" key="1">
    <citation type="submission" date="2013-05" db="EMBL/GenBank/DDBJ databases">
        <title>The Genome sequence of Mucor circinelloides f. circinelloides 1006PhL.</title>
        <authorList>
            <consortium name="The Broad Institute Genomics Platform"/>
            <person name="Cuomo C."/>
            <person name="Earl A."/>
            <person name="Findley K."/>
            <person name="Lee S.C."/>
            <person name="Walker B."/>
            <person name="Young S."/>
            <person name="Zeng Q."/>
            <person name="Gargeya S."/>
            <person name="Fitzgerald M."/>
            <person name="Haas B."/>
            <person name="Abouelleil A."/>
            <person name="Allen A.W."/>
            <person name="Alvarado L."/>
            <person name="Arachchi H.M."/>
            <person name="Berlin A.M."/>
            <person name="Chapman S.B."/>
            <person name="Gainer-Dewar J."/>
            <person name="Goldberg J."/>
            <person name="Griggs A."/>
            <person name="Gujja S."/>
            <person name="Hansen M."/>
            <person name="Howarth C."/>
            <person name="Imamovic A."/>
            <person name="Ireland A."/>
            <person name="Larimer J."/>
            <person name="McCowan C."/>
            <person name="Murphy C."/>
            <person name="Pearson M."/>
            <person name="Poon T.W."/>
            <person name="Priest M."/>
            <person name="Roberts A."/>
            <person name="Saif S."/>
            <person name="Shea T."/>
            <person name="Sisk P."/>
            <person name="Sykes S."/>
            <person name="Wortman J."/>
            <person name="Nusbaum C."/>
            <person name="Birren B."/>
        </authorList>
    </citation>
    <scope>NUCLEOTIDE SEQUENCE [LARGE SCALE GENOMIC DNA]</scope>
    <source>
        <strain evidence="4">1006PhL</strain>
    </source>
</reference>
<evidence type="ECO:0000313" key="3">
    <source>
        <dbReference type="EMBL" id="EPB90855.1"/>
    </source>
</evidence>
<proteinExistence type="predicted"/>
<dbReference type="PANTHER" id="PTHR40050:SF1">
    <property type="entry name" value="INNER SPORE COAT PROTEIN H"/>
    <property type="match status" value="1"/>
</dbReference>
<sequence>MSPLLTLASIAALAWTAVAQTNNITYNVIAHVISGQSVGIVIDNQTYPLSASSDCPLFFTGSAPSGQQYQYVKLNNDNGIIEKEPFNRPAVSGNFTLNEFYNRTWTTMNVPALPNVLEPIESLNRNDAGFHVEGQIPTIYFSARNFKLKALNDLSRSDLVSMDMVYITPDQVKKYKKVRVGVFGSTPEARYLRKPSFKLDVSHKNQTLGSHKHLLLRSLASDPSYLREHLASDIARAAGLSVPGFSFVRVFVNDQPYGLYGLMEDYKTQFLRNEFGNGSGLYENGILFSGDYNATLDFLGEDQTKYNRSTNDDDLFPNNYYSIQQAADVRRSRSSFRRLIAFTQFLTNTSDTVDNVEPVTAWNRYLETSSFLKSAALEVLLGNTNGYITAARNYFLYNNPNGSHITFIPSTMENTMGNTAVYNLTDLWSGNVSTYPGFNSQNRPLLNEILKVPDFAQDFKDTLSQISQNLTNPEVINKRIDALASLIQEDVYWDSSLPRLNQVNVNGTSIDAEALFGSNATDLTTIQKDFAGRILNNTVDFEAAVNGTVSEQHSSLAGIKEWFSKQYNAFNEVDRSPTATMSVVEPIEPTATPVAEAVAVQKSNANDDDFTRQTSPVSSSLNDTDLPDNFTRQTSPIYIDTSSLPDNFTRQTSPVSIDTSSLPDNFTRQTSPVSIDTSSLPDNFTRQTSPVSIDTSLLPDNFTRQTSPVSSEYDKDESTRQTAPIS</sequence>
<feature type="region of interest" description="Disordered" evidence="1">
    <location>
        <begin position="603"/>
        <end position="726"/>
    </location>
</feature>
<dbReference type="Proteomes" id="UP000014254">
    <property type="component" value="Unassembled WGS sequence"/>
</dbReference>
<dbReference type="InParanoid" id="S2KEU2"/>
<feature type="chain" id="PRO_5004509938" description="Coth-domain-containing protein" evidence="2">
    <location>
        <begin position="20"/>
        <end position="726"/>
    </location>
</feature>
<keyword evidence="4" id="KW-1185">Reference proteome</keyword>
<dbReference type="OMA" id="ENTMGNT"/>
<feature type="compositionally biased region" description="Polar residues" evidence="1">
    <location>
        <begin position="612"/>
        <end position="623"/>
    </location>
</feature>
<protein>
    <recommendedName>
        <fullName evidence="5">Coth-domain-containing protein</fullName>
    </recommendedName>
</protein>
<dbReference type="SMR" id="S2KEU2"/>